<accession>A0A2B7Y2Z6</accession>
<comment type="caution">
    <text evidence="2">The sequence shown here is derived from an EMBL/GenBank/DDBJ whole genome shotgun (WGS) entry which is preliminary data.</text>
</comment>
<feature type="region of interest" description="Disordered" evidence="1">
    <location>
        <begin position="134"/>
        <end position="211"/>
    </location>
</feature>
<proteinExistence type="predicted"/>
<name>A0A2B7Y2Z6_9EURO</name>
<reference evidence="2 3" key="1">
    <citation type="submission" date="2017-10" db="EMBL/GenBank/DDBJ databases">
        <title>Comparative genomics in systemic dimorphic fungi from Ajellomycetaceae.</title>
        <authorList>
            <person name="Munoz J.F."/>
            <person name="Mcewen J.G."/>
            <person name="Clay O.K."/>
            <person name="Cuomo C.A."/>
        </authorList>
    </citation>
    <scope>NUCLEOTIDE SEQUENCE [LARGE SCALE GENOMIC DNA]</scope>
    <source>
        <strain evidence="2 3">UAMH5409</strain>
    </source>
</reference>
<evidence type="ECO:0000256" key="1">
    <source>
        <dbReference type="SAM" id="MobiDB-lite"/>
    </source>
</evidence>
<evidence type="ECO:0000313" key="2">
    <source>
        <dbReference type="EMBL" id="PGH15575.1"/>
    </source>
</evidence>
<evidence type="ECO:0000313" key="3">
    <source>
        <dbReference type="Proteomes" id="UP000223968"/>
    </source>
</evidence>
<organism evidence="2 3">
    <name type="scientific">Helicocarpus griseus UAMH5409</name>
    <dbReference type="NCBI Taxonomy" id="1447875"/>
    <lineage>
        <taxon>Eukaryota</taxon>
        <taxon>Fungi</taxon>
        <taxon>Dikarya</taxon>
        <taxon>Ascomycota</taxon>
        <taxon>Pezizomycotina</taxon>
        <taxon>Eurotiomycetes</taxon>
        <taxon>Eurotiomycetidae</taxon>
        <taxon>Onygenales</taxon>
        <taxon>Ajellomycetaceae</taxon>
        <taxon>Helicocarpus</taxon>
    </lineage>
</organism>
<dbReference type="OrthoDB" id="273230at2759"/>
<dbReference type="Proteomes" id="UP000223968">
    <property type="component" value="Unassembled WGS sequence"/>
</dbReference>
<dbReference type="EMBL" id="PDNB01000024">
    <property type="protein sequence ID" value="PGH15575.1"/>
    <property type="molecule type" value="Genomic_DNA"/>
</dbReference>
<gene>
    <name evidence="2" type="ORF">AJ79_02357</name>
</gene>
<dbReference type="AlphaFoldDB" id="A0A2B7Y2Z6"/>
<protein>
    <submittedName>
        <fullName evidence="2">Uncharacterized protein</fullName>
    </submittedName>
</protein>
<sequence>MAACRVSSLGSVAHSTRRIALLRPQGSGRYFNSSSGYQPTIYRNSHQTRCPIKRGSVDPIAPQWYGQTRNYSPETERPKADDYIQELQDLYDIAKDELEIAAESTAASTIYAVSDRISLREAFDDLDHAYAAYTGTKPQPSNLERGHISPTSEEQDPNAPDSWGVGAAATEGEGKGTQGVKAESENEIIWGEGEGEGERRGTAFDPEEVPQEIREEIRRRIGQRMRELRNAVEQLEESVKEE</sequence>
<keyword evidence="3" id="KW-1185">Reference proteome</keyword>